<evidence type="ECO:0000313" key="3">
    <source>
        <dbReference type="Ensembl" id="ENSCMUP00000016065.2"/>
    </source>
</evidence>
<sequence>MASSPTCLRGLGSSLPADTPGAAVSQCVSASWRARRRSQYPAPRHGRRCRRAPERRWALLYSRTRLERAEPSSLASCSQAGTALSLPGLQGGSKNHENDPIGGTNTPAAAPQLPPSGDQSEPRRGGATAQEPNPPRPALSDSGGHQSEHGQRTAPLPARSGASRSWPAPHSAPAEAGNGRGGGPVPHPAPAGAGHGRGGGAASPSPSLPAGPASLCGMFCRSAGRALRALVLLQLQPPARAVPLTARGPAACYGTSVTSAKIQVNGVHLHYQQTGEGSHAVLLLPGMLGSGQTDFGPQLKSMNKQLFTVVAWDPRGYGKSIPPSRDFPPDFFERDAKDAVDLMQALKFKKFSLLGWSDGGITALIAAAKYPNLIHKLVVWGANASVTQEDVRIYNGIRDVSKWSEKVKKPLEELYGHKYFAETCEAWVDGILRFADNSDGNICQQLLPDIKCPTFIIHGEKDPLVPQAHAEYIHKHIKGSRLLLMPEGKHNLHLRFAEDFNREVENFLR</sequence>
<evidence type="ECO:0000256" key="1">
    <source>
        <dbReference type="SAM" id="MobiDB-lite"/>
    </source>
</evidence>
<organism evidence="3 4">
    <name type="scientific">Corvus moneduloides</name>
    <name type="common">New Caledonian crow</name>
    <dbReference type="NCBI Taxonomy" id="1196302"/>
    <lineage>
        <taxon>Eukaryota</taxon>
        <taxon>Metazoa</taxon>
        <taxon>Chordata</taxon>
        <taxon>Craniata</taxon>
        <taxon>Vertebrata</taxon>
        <taxon>Euteleostomi</taxon>
        <taxon>Archelosauria</taxon>
        <taxon>Archosauria</taxon>
        <taxon>Dinosauria</taxon>
        <taxon>Saurischia</taxon>
        <taxon>Theropoda</taxon>
        <taxon>Coelurosauria</taxon>
        <taxon>Aves</taxon>
        <taxon>Neognathae</taxon>
        <taxon>Neoaves</taxon>
        <taxon>Telluraves</taxon>
        <taxon>Australaves</taxon>
        <taxon>Passeriformes</taxon>
        <taxon>Corvoidea</taxon>
        <taxon>Corvidae</taxon>
        <taxon>Corvus</taxon>
    </lineage>
</organism>
<gene>
    <name evidence="3" type="primary">BPHL</name>
</gene>
<feature type="compositionally biased region" description="Basic residues" evidence="1">
    <location>
        <begin position="33"/>
        <end position="50"/>
    </location>
</feature>
<dbReference type="PANTHER" id="PTHR46331:SF2">
    <property type="entry name" value="VALACYCLOVIR HYDROLASE"/>
    <property type="match status" value="1"/>
</dbReference>
<feature type="region of interest" description="Disordered" evidence="1">
    <location>
        <begin position="1"/>
        <end position="53"/>
    </location>
</feature>
<evidence type="ECO:0000313" key="4">
    <source>
        <dbReference type="Proteomes" id="UP000694553"/>
    </source>
</evidence>
<protein>
    <submittedName>
        <fullName evidence="3">Biphenyl hydrolase like</fullName>
    </submittedName>
</protein>
<name>A0A8C3E9D3_CORMO</name>
<proteinExistence type="predicted"/>
<dbReference type="PANTHER" id="PTHR46331">
    <property type="entry name" value="VALACYCLOVIR HYDROLASE"/>
    <property type="match status" value="1"/>
</dbReference>
<feature type="region of interest" description="Disordered" evidence="1">
    <location>
        <begin position="85"/>
        <end position="207"/>
    </location>
</feature>
<dbReference type="Pfam" id="PF00561">
    <property type="entry name" value="Abhydrolase_1"/>
    <property type="match status" value="1"/>
</dbReference>
<feature type="domain" description="AB hydrolase-1" evidence="2">
    <location>
        <begin position="280"/>
        <end position="393"/>
    </location>
</feature>
<reference evidence="3" key="2">
    <citation type="submission" date="2025-08" db="UniProtKB">
        <authorList>
            <consortium name="Ensembl"/>
        </authorList>
    </citation>
    <scope>IDENTIFICATION</scope>
</reference>
<dbReference type="InterPro" id="IPR029058">
    <property type="entry name" value="AB_hydrolase_fold"/>
</dbReference>
<dbReference type="AlphaFoldDB" id="A0A8C3E9D3"/>
<reference evidence="4" key="1">
    <citation type="submission" date="2019-10" db="EMBL/GenBank/DDBJ databases">
        <title>Corvus moneduloides (New Caledonian crow) genome, bCorMon1, primary haplotype.</title>
        <authorList>
            <person name="Rutz C."/>
            <person name="Fungtammasan C."/>
            <person name="Mountcastle J."/>
            <person name="Formenti G."/>
            <person name="Chow W."/>
            <person name="Howe K."/>
            <person name="Steele M.P."/>
            <person name="Fernandes J."/>
            <person name="Gilbert M.T.P."/>
            <person name="Fedrigo O."/>
            <person name="Jarvis E.D."/>
            <person name="Gemmell N."/>
        </authorList>
    </citation>
    <scope>NUCLEOTIDE SEQUENCE [LARGE SCALE GENOMIC DNA]</scope>
</reference>
<accession>A0A8C3E9D3</accession>
<dbReference type="InterPro" id="IPR000073">
    <property type="entry name" value="AB_hydrolase_1"/>
</dbReference>
<dbReference type="Gene3D" id="3.40.50.1820">
    <property type="entry name" value="alpha/beta hydrolase"/>
    <property type="match status" value="1"/>
</dbReference>
<evidence type="ECO:0000259" key="2">
    <source>
        <dbReference type="Pfam" id="PF00561"/>
    </source>
</evidence>
<accession>A0A8U7MHB9</accession>
<reference evidence="3" key="3">
    <citation type="submission" date="2025-09" db="UniProtKB">
        <authorList>
            <consortium name="Ensembl"/>
        </authorList>
    </citation>
    <scope>IDENTIFICATION</scope>
</reference>
<dbReference type="Proteomes" id="UP000694553">
    <property type="component" value="Unassembled WGS sequence"/>
</dbReference>
<dbReference type="GO" id="GO:0017171">
    <property type="term" value="F:serine hydrolase activity"/>
    <property type="evidence" value="ECO:0007669"/>
    <property type="project" value="TreeGrafter"/>
</dbReference>
<dbReference type="Ensembl" id="ENSCMUT00000017251.2">
    <property type="protein sequence ID" value="ENSCMUP00000016065.2"/>
    <property type="gene ID" value="ENSCMUG00000009983.2"/>
</dbReference>
<dbReference type="SUPFAM" id="SSF53474">
    <property type="entry name" value="alpha/beta-Hydrolases"/>
    <property type="match status" value="1"/>
</dbReference>
<keyword evidence="4" id="KW-1185">Reference proteome</keyword>